<keyword evidence="1" id="KW-0472">Membrane</keyword>
<feature type="transmembrane region" description="Helical" evidence="1">
    <location>
        <begin position="37"/>
        <end position="56"/>
    </location>
</feature>
<comment type="caution">
    <text evidence="3">The sequence shown here is derived from an EMBL/GenBank/DDBJ whole genome shotgun (WGS) entry which is preliminary data.</text>
</comment>
<sequence>MSKIFLFLFMFCAGIAAAVQPSINGRLARKVGVIESSFISFTVGAAVLLALVLLAGRGGLKGIGEATWWELTGGVLGAFFVSMSIVAVPRIGTAATMAAVIAGQLITGLLIDHFGLFGFRPLPFDAKRAAGAVLLFAGAFLIFKR</sequence>
<feature type="chain" id="PRO_5037384833" evidence="2">
    <location>
        <begin position="19"/>
        <end position="145"/>
    </location>
</feature>
<dbReference type="InterPro" id="IPR006750">
    <property type="entry name" value="YdcZ"/>
</dbReference>
<organism evidence="3 4">
    <name type="scientific">Candidatus Nitrobium versatile</name>
    <dbReference type="NCBI Taxonomy" id="2884831"/>
    <lineage>
        <taxon>Bacteria</taxon>
        <taxon>Pseudomonadati</taxon>
        <taxon>Nitrospirota</taxon>
        <taxon>Nitrospiria</taxon>
        <taxon>Nitrospirales</taxon>
        <taxon>Nitrospiraceae</taxon>
        <taxon>Candidatus Nitrobium</taxon>
    </lineage>
</organism>
<dbReference type="AlphaFoldDB" id="A0A953JCX3"/>
<feature type="signal peptide" evidence="2">
    <location>
        <begin position="1"/>
        <end position="18"/>
    </location>
</feature>
<reference evidence="3" key="2">
    <citation type="submission" date="2021-08" db="EMBL/GenBank/DDBJ databases">
        <authorList>
            <person name="Dalcin Martins P."/>
        </authorList>
    </citation>
    <scope>NUCLEOTIDE SEQUENCE</scope>
    <source>
        <strain evidence="3">MAG_39</strain>
    </source>
</reference>
<feature type="transmembrane region" description="Helical" evidence="1">
    <location>
        <begin position="68"/>
        <end position="88"/>
    </location>
</feature>
<dbReference type="EMBL" id="JAIOIV010000076">
    <property type="protein sequence ID" value="MBZ0156414.1"/>
    <property type="molecule type" value="Genomic_DNA"/>
</dbReference>
<accession>A0A953JCX3</accession>
<reference evidence="3" key="1">
    <citation type="journal article" date="2021" name="bioRxiv">
        <title>Unraveling nitrogen, sulfur and carbon metabolic pathways and microbial community transcriptional responses to substrate deprivation and toxicity stresses in a bioreactor mimicking anoxic brackish coastal sediment conditions.</title>
        <authorList>
            <person name="Martins P.D."/>
            <person name="Echeveste M.J."/>
            <person name="Arshad A."/>
            <person name="Kurth J."/>
            <person name="Ouboter H."/>
            <person name="Jetten M.S.M."/>
            <person name="Welte C.U."/>
        </authorList>
    </citation>
    <scope>NUCLEOTIDE SEQUENCE</scope>
    <source>
        <strain evidence="3">MAG_39</strain>
    </source>
</reference>
<proteinExistence type="predicted"/>
<dbReference type="Proteomes" id="UP000705867">
    <property type="component" value="Unassembled WGS sequence"/>
</dbReference>
<evidence type="ECO:0000313" key="3">
    <source>
        <dbReference type="EMBL" id="MBZ0156414.1"/>
    </source>
</evidence>
<dbReference type="PANTHER" id="PTHR34821">
    <property type="entry name" value="INNER MEMBRANE PROTEIN YDCZ"/>
    <property type="match status" value="1"/>
</dbReference>
<name>A0A953JCX3_9BACT</name>
<evidence type="ECO:0000256" key="2">
    <source>
        <dbReference type="SAM" id="SignalP"/>
    </source>
</evidence>
<evidence type="ECO:0000256" key="1">
    <source>
        <dbReference type="SAM" id="Phobius"/>
    </source>
</evidence>
<keyword evidence="2" id="KW-0732">Signal</keyword>
<feature type="transmembrane region" description="Helical" evidence="1">
    <location>
        <begin position="94"/>
        <end position="119"/>
    </location>
</feature>
<dbReference type="PANTHER" id="PTHR34821:SF2">
    <property type="entry name" value="INNER MEMBRANE PROTEIN YDCZ"/>
    <property type="match status" value="1"/>
</dbReference>
<keyword evidence="1" id="KW-0812">Transmembrane</keyword>
<dbReference type="Pfam" id="PF04657">
    <property type="entry name" value="DMT_YdcZ"/>
    <property type="match status" value="1"/>
</dbReference>
<gene>
    <name evidence="3" type="ORF">K8I29_09440</name>
</gene>
<feature type="transmembrane region" description="Helical" evidence="1">
    <location>
        <begin position="126"/>
        <end position="143"/>
    </location>
</feature>
<keyword evidence="1" id="KW-1133">Transmembrane helix</keyword>
<evidence type="ECO:0000313" key="4">
    <source>
        <dbReference type="Proteomes" id="UP000705867"/>
    </source>
</evidence>
<protein>
    <submittedName>
        <fullName evidence="3">DMT family transporter</fullName>
    </submittedName>
</protein>
<dbReference type="GO" id="GO:0005886">
    <property type="term" value="C:plasma membrane"/>
    <property type="evidence" value="ECO:0007669"/>
    <property type="project" value="TreeGrafter"/>
</dbReference>